<dbReference type="PANTHER" id="PTHR43434">
    <property type="entry name" value="PHOSPHOGLYCOLATE PHOSPHATASE"/>
    <property type="match status" value="1"/>
</dbReference>
<evidence type="ECO:0000313" key="2">
    <source>
        <dbReference type="Proteomes" id="UP000013085"/>
    </source>
</evidence>
<dbReference type="PRINTS" id="PR00413">
    <property type="entry name" value="HADHALOGNASE"/>
</dbReference>
<dbReference type="InterPro" id="IPR041492">
    <property type="entry name" value="HAD_2"/>
</dbReference>
<gene>
    <name evidence="1" type="ORF">HMPREF1090_04817</name>
</gene>
<dbReference type="InterPro" id="IPR050155">
    <property type="entry name" value="HAD-like_hydrolase_sf"/>
</dbReference>
<dbReference type="HOGENOM" id="CLU_045011_19_3_9"/>
<comment type="caution">
    <text evidence="1">The sequence shown here is derived from an EMBL/GenBank/DDBJ whole genome shotgun (WGS) entry which is preliminary data.</text>
</comment>
<dbReference type="PATRIC" id="fig|999408.3.peg.5186"/>
<name>A0A0E2H3G9_9FIRM</name>
<dbReference type="SFLD" id="SFLDG01129">
    <property type="entry name" value="C1.5:_HAD__Beta-PGM__Phosphata"/>
    <property type="match status" value="1"/>
</dbReference>
<dbReference type="SUPFAM" id="SSF56784">
    <property type="entry name" value="HAD-like"/>
    <property type="match status" value="1"/>
</dbReference>
<reference evidence="1 2" key="1">
    <citation type="submission" date="2013-01" db="EMBL/GenBank/DDBJ databases">
        <title>The Genome Sequence of Clostridium clostridioforme 90A8.</title>
        <authorList>
            <consortium name="The Broad Institute Genome Sequencing Platform"/>
            <person name="Earl A."/>
            <person name="Ward D."/>
            <person name="Feldgarden M."/>
            <person name="Gevers D."/>
            <person name="Courvalin P."/>
            <person name="Lambert T."/>
            <person name="Walker B."/>
            <person name="Young S.K."/>
            <person name="Zeng Q."/>
            <person name="Gargeya S."/>
            <person name="Fitzgerald M."/>
            <person name="Haas B."/>
            <person name="Abouelleil A."/>
            <person name="Alvarado L."/>
            <person name="Arachchi H.M."/>
            <person name="Berlin A.M."/>
            <person name="Chapman S.B."/>
            <person name="Dewar J."/>
            <person name="Goldberg J."/>
            <person name="Griggs A."/>
            <person name="Gujja S."/>
            <person name="Hansen M."/>
            <person name="Howarth C."/>
            <person name="Imamovic A."/>
            <person name="Larimer J."/>
            <person name="McCowan C."/>
            <person name="Murphy C."/>
            <person name="Neiman D."/>
            <person name="Pearson M."/>
            <person name="Priest M."/>
            <person name="Roberts A."/>
            <person name="Saif S."/>
            <person name="Shea T."/>
            <person name="Sisk P."/>
            <person name="Sykes S."/>
            <person name="Wortman J."/>
            <person name="Nusbaum C."/>
            <person name="Birren B."/>
        </authorList>
    </citation>
    <scope>NUCLEOTIDE SEQUENCE [LARGE SCALE GENOMIC DNA]</scope>
    <source>
        <strain evidence="1 2">90A8</strain>
    </source>
</reference>
<dbReference type="GO" id="GO:0006281">
    <property type="term" value="P:DNA repair"/>
    <property type="evidence" value="ECO:0007669"/>
    <property type="project" value="TreeGrafter"/>
</dbReference>
<keyword evidence="1" id="KW-0378">Hydrolase</keyword>
<dbReference type="GO" id="GO:0008967">
    <property type="term" value="F:phosphoglycolate phosphatase activity"/>
    <property type="evidence" value="ECO:0007669"/>
    <property type="project" value="TreeGrafter"/>
</dbReference>
<proteinExistence type="predicted"/>
<dbReference type="PANTHER" id="PTHR43434:SF26">
    <property type="entry name" value="PYROPHOSPHATASE PPAX"/>
    <property type="match status" value="1"/>
</dbReference>
<dbReference type="GeneID" id="57961009"/>
<dbReference type="InterPro" id="IPR006439">
    <property type="entry name" value="HAD-SF_hydro_IA"/>
</dbReference>
<dbReference type="GO" id="GO:0005829">
    <property type="term" value="C:cytosol"/>
    <property type="evidence" value="ECO:0007669"/>
    <property type="project" value="TreeGrafter"/>
</dbReference>
<organism evidence="1 2">
    <name type="scientific">[Clostridium] clostridioforme 90A8</name>
    <dbReference type="NCBI Taxonomy" id="999408"/>
    <lineage>
        <taxon>Bacteria</taxon>
        <taxon>Bacillati</taxon>
        <taxon>Bacillota</taxon>
        <taxon>Clostridia</taxon>
        <taxon>Lachnospirales</taxon>
        <taxon>Lachnospiraceae</taxon>
        <taxon>Enterocloster</taxon>
    </lineage>
</organism>
<dbReference type="SFLD" id="SFLDS00003">
    <property type="entry name" value="Haloacid_Dehalogenase"/>
    <property type="match status" value="1"/>
</dbReference>
<dbReference type="RefSeq" id="WP_002585149.1">
    <property type="nucleotide sequence ID" value="NZ_KB850989.1"/>
</dbReference>
<dbReference type="AlphaFoldDB" id="A0A0E2H3G9"/>
<dbReference type="InterPro" id="IPR023198">
    <property type="entry name" value="PGP-like_dom2"/>
</dbReference>
<dbReference type="EMBL" id="AGYR01000060">
    <property type="protein sequence ID" value="ENZ08777.1"/>
    <property type="molecule type" value="Genomic_DNA"/>
</dbReference>
<accession>A0A0E2H3G9</accession>
<protein>
    <submittedName>
        <fullName evidence="1">HAD hydrolase, family IA</fullName>
    </submittedName>
</protein>
<dbReference type="Pfam" id="PF13419">
    <property type="entry name" value="HAD_2"/>
    <property type="match status" value="1"/>
</dbReference>
<dbReference type="Proteomes" id="UP000013085">
    <property type="component" value="Unassembled WGS sequence"/>
</dbReference>
<dbReference type="NCBIfam" id="TIGR01549">
    <property type="entry name" value="HAD-SF-IA-v1"/>
    <property type="match status" value="1"/>
</dbReference>
<sequence>MRYTHVVFDIDNTLINTTGAVLHGLQRALRDITGEHWDISRLLPVLGIPGLDAFERLGIHSPDQIFRIYPRWEQYEQEYQYTAYLYEGIVPLLDFLKKKGCSLGIITSKTMPQYTCSFLPFQISGYFQTVITADDTVRHKPDPEPMLEYMKRTDACPRQILYIGDSIYDMQCASRAGVDSCLALWGCHCPDDISSTHRFEDPAAIIRWLE</sequence>
<dbReference type="InterPro" id="IPR036412">
    <property type="entry name" value="HAD-like_sf"/>
</dbReference>
<evidence type="ECO:0000313" key="1">
    <source>
        <dbReference type="EMBL" id="ENZ08777.1"/>
    </source>
</evidence>
<dbReference type="InterPro" id="IPR023214">
    <property type="entry name" value="HAD_sf"/>
</dbReference>
<dbReference type="Gene3D" id="1.10.150.240">
    <property type="entry name" value="Putative phosphatase, domain 2"/>
    <property type="match status" value="1"/>
</dbReference>
<dbReference type="Gene3D" id="3.40.50.1000">
    <property type="entry name" value="HAD superfamily/HAD-like"/>
    <property type="match status" value="1"/>
</dbReference>